<comment type="pathway">
    <text evidence="6 14">Cofactor biosynthesis; adenosylcobalamin biosynthesis; adenosylcobalamin from cob(II)yrinate a,c-diamide: step 5/7.</text>
</comment>
<feature type="binding site" evidence="16">
    <location>
        <begin position="15"/>
        <end position="22"/>
    </location>
    <ligand>
        <name>GTP</name>
        <dbReference type="ChEBI" id="CHEBI:37565"/>
    </ligand>
</feature>
<keyword evidence="17" id="KW-0548">Nucleotidyltransferase</keyword>
<keyword evidence="13 14" id="KW-0342">GTP-binding</keyword>
<dbReference type="InterPro" id="IPR003203">
    <property type="entry name" value="CobU/CobP"/>
</dbReference>
<keyword evidence="10 14" id="KW-0547">Nucleotide-binding</keyword>
<dbReference type="GO" id="GO:0043752">
    <property type="term" value="F:adenosylcobinamide kinase activity"/>
    <property type="evidence" value="ECO:0007669"/>
    <property type="project" value="UniProtKB-EC"/>
</dbReference>
<evidence type="ECO:0000256" key="12">
    <source>
        <dbReference type="ARBA" id="ARBA00022840"/>
    </source>
</evidence>
<evidence type="ECO:0000256" key="10">
    <source>
        <dbReference type="ARBA" id="ARBA00022741"/>
    </source>
</evidence>
<evidence type="ECO:0000256" key="16">
    <source>
        <dbReference type="PIRSR" id="PIRSR006135-2"/>
    </source>
</evidence>
<comment type="function">
    <text evidence="4 14">Catalyzes ATP-dependent phosphorylation of adenosylcobinamide and addition of GMP to adenosylcobinamide phosphate.</text>
</comment>
<dbReference type="Gene3D" id="3.40.50.300">
    <property type="entry name" value="P-loop containing nucleotide triphosphate hydrolases"/>
    <property type="match status" value="1"/>
</dbReference>
<feature type="binding site" evidence="16">
    <location>
        <begin position="43"/>
        <end position="45"/>
    </location>
    <ligand>
        <name>GTP</name>
        <dbReference type="ChEBI" id="CHEBI:37565"/>
    </ligand>
</feature>
<comment type="catalytic activity">
    <reaction evidence="3">
        <text>adenosylcob(III)inamide + GTP = adenosylcob(III)inamide phosphate + GDP + H(+)</text>
        <dbReference type="Rhea" id="RHEA:15765"/>
        <dbReference type="ChEBI" id="CHEBI:2480"/>
        <dbReference type="ChEBI" id="CHEBI:15378"/>
        <dbReference type="ChEBI" id="CHEBI:37565"/>
        <dbReference type="ChEBI" id="CHEBI:58189"/>
        <dbReference type="ChEBI" id="CHEBI:58502"/>
        <dbReference type="EC" id="2.7.1.156"/>
    </reaction>
</comment>
<dbReference type="GO" id="GO:0008820">
    <property type="term" value="F:cobinamide phosphate guanylyltransferase activity"/>
    <property type="evidence" value="ECO:0007669"/>
    <property type="project" value="UniProtKB-UniRule"/>
</dbReference>
<accession>A0A6G7VP94</accession>
<dbReference type="SUPFAM" id="SSF52540">
    <property type="entry name" value="P-loop containing nucleoside triphosphate hydrolases"/>
    <property type="match status" value="1"/>
</dbReference>
<organism evidence="17 18">
    <name type="scientific">Pontivivens nitratireducens</name>
    <dbReference type="NCBI Taxonomy" id="2758038"/>
    <lineage>
        <taxon>Bacteria</taxon>
        <taxon>Pseudomonadati</taxon>
        <taxon>Pseudomonadota</taxon>
        <taxon>Alphaproteobacteria</taxon>
        <taxon>Rhodobacterales</taxon>
        <taxon>Paracoccaceae</taxon>
        <taxon>Pontivivens</taxon>
    </lineage>
</organism>
<evidence type="ECO:0000256" key="8">
    <source>
        <dbReference type="ARBA" id="ARBA00022573"/>
    </source>
</evidence>
<dbReference type="GO" id="GO:0005524">
    <property type="term" value="F:ATP binding"/>
    <property type="evidence" value="ECO:0007669"/>
    <property type="project" value="UniProtKB-UniRule"/>
</dbReference>
<evidence type="ECO:0000256" key="9">
    <source>
        <dbReference type="ARBA" id="ARBA00022679"/>
    </source>
</evidence>
<keyword evidence="18" id="KW-1185">Reference proteome</keyword>
<dbReference type="UniPathway" id="UPA00148">
    <property type="reaction ID" value="UER00236"/>
</dbReference>
<dbReference type="CDD" id="cd00544">
    <property type="entry name" value="CobU"/>
    <property type="match status" value="1"/>
</dbReference>
<evidence type="ECO:0000256" key="14">
    <source>
        <dbReference type="PIRNR" id="PIRNR006135"/>
    </source>
</evidence>
<dbReference type="NCBIfam" id="NF004469">
    <property type="entry name" value="PRK05800.1"/>
    <property type="match status" value="1"/>
</dbReference>
<evidence type="ECO:0000313" key="17">
    <source>
        <dbReference type="EMBL" id="QIK41824.1"/>
    </source>
</evidence>
<dbReference type="InterPro" id="IPR027417">
    <property type="entry name" value="P-loop_NTPase"/>
</dbReference>
<reference evidence="17 18" key="1">
    <citation type="submission" date="2020-03" db="EMBL/GenBank/DDBJ databases">
        <title>Complete genome sequence of Monaibacterium sp. ALG8 with diverse plasmids.</title>
        <authorList>
            <person name="Sun C."/>
        </authorList>
    </citation>
    <scope>NUCLEOTIDE SEQUENCE [LARGE SCALE GENOMIC DNA]</scope>
    <source>
        <strain evidence="17 18">ALG8</strain>
    </source>
</reference>
<feature type="binding site" evidence="16">
    <location>
        <position position="92"/>
    </location>
    <ligand>
        <name>GTP</name>
        <dbReference type="ChEBI" id="CHEBI:37565"/>
    </ligand>
</feature>
<keyword evidence="8 14" id="KW-0169">Cobalamin biosynthesis</keyword>
<keyword evidence="12 14" id="KW-0067">ATP-binding</keyword>
<dbReference type="KEGG" id="mon:G8E03_14315"/>
<dbReference type="Pfam" id="PF02283">
    <property type="entry name" value="CobU"/>
    <property type="match status" value="1"/>
</dbReference>
<feature type="active site" description="GMP-histidine intermediate" evidence="15">
    <location>
        <position position="59"/>
    </location>
</feature>
<dbReference type="Proteomes" id="UP000500791">
    <property type="component" value="Chromosome"/>
</dbReference>
<evidence type="ECO:0000256" key="2">
    <source>
        <dbReference type="ARBA" id="ARBA00000711"/>
    </source>
</evidence>
<keyword evidence="11 14" id="KW-0418">Kinase</keyword>
<comment type="similarity">
    <text evidence="7 14">Belongs to the CobU/CobP family.</text>
</comment>
<proteinExistence type="inferred from homology"/>
<dbReference type="GO" id="GO:0009236">
    <property type="term" value="P:cobalamin biosynthetic process"/>
    <property type="evidence" value="ECO:0007669"/>
    <property type="project" value="UniProtKB-UniRule"/>
</dbReference>
<evidence type="ECO:0000256" key="1">
    <source>
        <dbReference type="ARBA" id="ARBA00000312"/>
    </source>
</evidence>
<evidence type="ECO:0000256" key="4">
    <source>
        <dbReference type="ARBA" id="ARBA00003889"/>
    </source>
</evidence>
<sequence length="185" mass="19646">MSGAEILTNLQFVLGGARSGKSRLAEGLARNAARTGGALTYVATAQAYDTEMEERIAQHVVDRGPDWNTIEAPLDLKQVVLSRKDGEVVLIDCLTLWLSNILLANRDVEATCSDLVEALSACRAHVVCVSNDVGMGLVPDNSLGRRFRDAQGRLNQMVAARAGLAVLVVAGLPLVLKGNLPLNVG</sequence>
<comment type="catalytic activity">
    <reaction evidence="2 14">
        <text>adenosylcob(III)inamide phosphate + GTP + H(+) = adenosylcob(III)inamide-GDP + diphosphate</text>
        <dbReference type="Rhea" id="RHEA:22712"/>
        <dbReference type="ChEBI" id="CHEBI:15378"/>
        <dbReference type="ChEBI" id="CHEBI:33019"/>
        <dbReference type="ChEBI" id="CHEBI:37565"/>
        <dbReference type="ChEBI" id="CHEBI:58502"/>
        <dbReference type="ChEBI" id="CHEBI:60487"/>
        <dbReference type="EC" id="2.7.7.62"/>
    </reaction>
</comment>
<name>A0A6G7VP94_9RHOB</name>
<evidence type="ECO:0000256" key="6">
    <source>
        <dbReference type="ARBA" id="ARBA00005159"/>
    </source>
</evidence>
<evidence type="ECO:0000313" key="18">
    <source>
        <dbReference type="Proteomes" id="UP000500791"/>
    </source>
</evidence>
<dbReference type="EC" id="2.7.7.62" evidence="14"/>
<dbReference type="GO" id="GO:0005525">
    <property type="term" value="F:GTP binding"/>
    <property type="evidence" value="ECO:0007669"/>
    <property type="project" value="UniProtKB-UniRule"/>
</dbReference>
<evidence type="ECO:0000256" key="13">
    <source>
        <dbReference type="ARBA" id="ARBA00023134"/>
    </source>
</evidence>
<evidence type="ECO:0000256" key="7">
    <source>
        <dbReference type="ARBA" id="ARBA00007490"/>
    </source>
</evidence>
<dbReference type="PANTHER" id="PTHR34848">
    <property type="match status" value="1"/>
</dbReference>
<comment type="pathway">
    <text evidence="5 14">Cofactor biosynthesis; adenosylcobalamin biosynthesis; adenosylcobalamin from cob(II)yrinate a,c-diamide: step 6/7.</text>
</comment>
<evidence type="ECO:0000256" key="11">
    <source>
        <dbReference type="ARBA" id="ARBA00022777"/>
    </source>
</evidence>
<evidence type="ECO:0000256" key="5">
    <source>
        <dbReference type="ARBA" id="ARBA00004692"/>
    </source>
</evidence>
<evidence type="ECO:0000256" key="3">
    <source>
        <dbReference type="ARBA" id="ARBA00001522"/>
    </source>
</evidence>
<protein>
    <recommendedName>
        <fullName evidence="14">Bifunctional adenosylcobalamin biosynthesis protein</fullName>
        <ecNumber evidence="14">2.7.1.156</ecNumber>
        <ecNumber evidence="14">2.7.7.62</ecNumber>
    </recommendedName>
</protein>
<gene>
    <name evidence="17" type="primary">cobU</name>
    <name evidence="17" type="ORF">G8E03_14315</name>
</gene>
<dbReference type="PANTHER" id="PTHR34848:SF1">
    <property type="entry name" value="BIFUNCTIONAL ADENOSYLCOBALAMIN BIOSYNTHESIS PROTEIN COBU"/>
    <property type="match status" value="1"/>
</dbReference>
<dbReference type="EC" id="2.7.1.156" evidence="14"/>
<dbReference type="PIRSF" id="PIRSF006135">
    <property type="entry name" value="CobU"/>
    <property type="match status" value="1"/>
</dbReference>
<dbReference type="AlphaFoldDB" id="A0A6G7VP94"/>
<dbReference type="EMBL" id="CP049811">
    <property type="protein sequence ID" value="QIK41824.1"/>
    <property type="molecule type" value="Genomic_DNA"/>
</dbReference>
<comment type="catalytic activity">
    <reaction evidence="1 14">
        <text>adenosylcob(III)inamide + ATP = adenosylcob(III)inamide phosphate + ADP + H(+)</text>
        <dbReference type="Rhea" id="RHEA:15769"/>
        <dbReference type="ChEBI" id="CHEBI:2480"/>
        <dbReference type="ChEBI" id="CHEBI:15378"/>
        <dbReference type="ChEBI" id="CHEBI:30616"/>
        <dbReference type="ChEBI" id="CHEBI:58502"/>
        <dbReference type="ChEBI" id="CHEBI:456216"/>
        <dbReference type="EC" id="2.7.1.156"/>
    </reaction>
</comment>
<dbReference type="RefSeq" id="WP_166193350.1">
    <property type="nucleotide sequence ID" value="NZ_CP049811.1"/>
</dbReference>
<feature type="binding site" evidence="16">
    <location>
        <position position="71"/>
    </location>
    <ligand>
        <name>GTP</name>
        <dbReference type="ChEBI" id="CHEBI:37565"/>
    </ligand>
</feature>
<evidence type="ECO:0000256" key="15">
    <source>
        <dbReference type="PIRSR" id="PIRSR006135-1"/>
    </source>
</evidence>
<keyword evidence="9 14" id="KW-0808">Transferase</keyword>